<name>A0A387HSN8_9ACTN</name>
<organism evidence="1 2">
    <name type="scientific">Streptomyces hundungensis</name>
    <dbReference type="NCBI Taxonomy" id="1077946"/>
    <lineage>
        <taxon>Bacteria</taxon>
        <taxon>Bacillati</taxon>
        <taxon>Actinomycetota</taxon>
        <taxon>Actinomycetes</taxon>
        <taxon>Kitasatosporales</taxon>
        <taxon>Streptomycetaceae</taxon>
        <taxon>Streptomyces</taxon>
    </lineage>
</organism>
<dbReference type="KEGG" id="shun:DWB77_07429"/>
<dbReference type="AlphaFoldDB" id="A0A387HSN8"/>
<accession>A0A387HSN8</accession>
<gene>
    <name evidence="1" type="ORF">DWB77_07429</name>
</gene>
<evidence type="ECO:0000313" key="2">
    <source>
        <dbReference type="Proteomes" id="UP000271554"/>
    </source>
</evidence>
<protein>
    <submittedName>
        <fullName evidence="1">Uncharacterized protein</fullName>
    </submittedName>
</protein>
<keyword evidence="2" id="KW-1185">Reference proteome</keyword>
<proteinExistence type="predicted"/>
<dbReference type="EMBL" id="CP032698">
    <property type="protein sequence ID" value="AYG85212.1"/>
    <property type="molecule type" value="Genomic_DNA"/>
</dbReference>
<dbReference type="Proteomes" id="UP000271554">
    <property type="component" value="Chromosome"/>
</dbReference>
<evidence type="ECO:0000313" key="1">
    <source>
        <dbReference type="EMBL" id="AYG85212.1"/>
    </source>
</evidence>
<sequence>MIISTVTVAQSRLKMPVIMARRPGVEAIGAGDGEVALVVSASARSCAGRISKVRTPAAAAVSRIEVISQVSPRTPRLLAVARPKRGTAIPIPA</sequence>
<reference evidence="1 2" key="1">
    <citation type="submission" date="2018-10" db="EMBL/GenBank/DDBJ databases">
        <title>Relationship between Morphology and Antimicrobial Activity in Streptomyces.</title>
        <authorList>
            <person name="Kang H.J."/>
            <person name="Kim S.B."/>
        </authorList>
    </citation>
    <scope>NUCLEOTIDE SEQUENCE [LARGE SCALE GENOMIC DNA]</scope>
    <source>
        <strain evidence="1 2">BH38</strain>
    </source>
</reference>